<dbReference type="GO" id="GO:0005783">
    <property type="term" value="C:endoplasmic reticulum"/>
    <property type="evidence" value="ECO:0007669"/>
    <property type="project" value="TreeGrafter"/>
</dbReference>
<dbReference type="Pfam" id="PF05024">
    <property type="entry name" value="Gpi1"/>
    <property type="match status" value="1"/>
</dbReference>
<feature type="transmembrane region" description="Helical" evidence="1">
    <location>
        <begin position="229"/>
        <end position="252"/>
    </location>
</feature>
<evidence type="ECO:0000313" key="3">
    <source>
        <dbReference type="Proteomes" id="UP000807504"/>
    </source>
</evidence>
<reference evidence="2" key="2">
    <citation type="submission" date="2020-06" db="EMBL/GenBank/DDBJ databases">
        <authorList>
            <person name="Sheffer M."/>
        </authorList>
    </citation>
    <scope>NUCLEOTIDE SEQUENCE</scope>
</reference>
<evidence type="ECO:0000313" key="2">
    <source>
        <dbReference type="EMBL" id="KAF8794769.1"/>
    </source>
</evidence>
<feature type="transmembrane region" description="Helical" evidence="1">
    <location>
        <begin position="58"/>
        <end position="83"/>
    </location>
</feature>
<dbReference type="PANTHER" id="PTHR21329">
    <property type="entry name" value="PHOSPHATIDYLINOSITOL N-ACETYLGLUCOSAMINYLTRANSFERASE SUBUNIT Q-RELATED"/>
    <property type="match status" value="1"/>
</dbReference>
<feature type="transmembrane region" description="Helical" evidence="1">
    <location>
        <begin position="200"/>
        <end position="222"/>
    </location>
</feature>
<keyword evidence="3" id="KW-1185">Reference proteome</keyword>
<dbReference type="InterPro" id="IPR007720">
    <property type="entry name" value="PigQ/GPI1"/>
</dbReference>
<gene>
    <name evidence="2" type="ORF">HNY73_002706</name>
</gene>
<evidence type="ECO:0000256" key="1">
    <source>
        <dbReference type="SAM" id="Phobius"/>
    </source>
</evidence>
<reference evidence="2" key="1">
    <citation type="journal article" date="2020" name="bioRxiv">
        <title>Chromosome-level reference genome of the European wasp spider Argiope bruennichi: a resource for studies on range expansion and evolutionary adaptation.</title>
        <authorList>
            <person name="Sheffer M.M."/>
            <person name="Hoppe A."/>
            <person name="Krehenwinkel H."/>
            <person name="Uhl G."/>
            <person name="Kuss A.W."/>
            <person name="Jensen L."/>
            <person name="Jensen C."/>
            <person name="Gillespie R.G."/>
            <person name="Hoff K.J."/>
            <person name="Prost S."/>
        </authorList>
    </citation>
    <scope>NUCLEOTIDE SEQUENCE</scope>
</reference>
<keyword evidence="1" id="KW-0472">Membrane</keyword>
<dbReference type="GO" id="GO:0006506">
    <property type="term" value="P:GPI anchor biosynthetic process"/>
    <property type="evidence" value="ECO:0007669"/>
    <property type="project" value="InterPro"/>
</dbReference>
<proteinExistence type="predicted"/>
<feature type="transmembrane region" description="Helical" evidence="1">
    <location>
        <begin position="298"/>
        <end position="322"/>
    </location>
</feature>
<sequence>MFPHKHLSLPEDGENNFVSFLSRTLKDNCLYSKDLSEFSKHIIFDCTESSPNYYQSKLFIYLAILLSSLFGIISKCLTFFPFLPYRFYEVFLKILTSTSVGCQLHQRHLHFGKIIKEFKSKQIISLEVKNLISAVVFDLLTGWLVTFTFLHSNVPLLFFDLSLEQTNNLVSNLQKLIHWLMGVPAGLKLNIPLNSALGHFFLYHIYLWEAYMAVVLPVFTFILKSSVVIGILGVTSILCLLSDLIALATIHIYCFYGYAARLYGYQIIALSSLWRLFRGKKWNPLRERVDSYTYDIHQLFLGTLIFTVLLFLLPTVMIYYVVFTCLRIMVLAIQRIILKIIQAINVNPLYCIISMLLRSSEVAGDVYFSVLSTQGTLTFSMEVTQVSFKTVIKETLPKLDNTEEYLTWKEFLSSLLSDGIPLKEDSSFEILQLLDEEENQPVEIFKPNDENYYICDKKKGDDSSKEICEWTNNDTIPKNEYNGITSSNFSSLAVESAPDPVTIYTTDMKKNENTGCKYPIFSSDGDGMMPSYSFMNSEINSTIPLNSEPIYNPKTKFETKASLPCNILLISTGQFNCCQIEEQYVSNEFSNYENKEQTRKEPSSWISRNVQSNKTQSENIVCEDAIEDGAPEFLRRTSCNRKICQLVDNGIQFCSWLQNRKCVQRFVKKAKASFKSIANTVEVEINQILGSENPLILSIISDGSSAQAIEEAFNEIFRGRVLASVINVDLDTIPALPVGNSAGLQAAGMKINYARQNNLVLDDSVIVSTSILLNQSVSQRWQLSTVLNLDDPNLKLSLHNFTATMPVPNEYVMEAERQTSPNYHLRYYGLAVDIRQAIDAVTKMTSHDAQEFLTGVSYCKVCNHDVFTLYLTSCDESYNCHFKVLSQPVICESVPLTIPAIHLKELNDYGIHVNDDYDSPIEILIGADEAVKLITGGCKSLSCGLTAMETRLGWTLLWDKYP</sequence>
<dbReference type="Proteomes" id="UP000807504">
    <property type="component" value="Unassembled WGS sequence"/>
</dbReference>
<name>A0A8T0FYW6_ARGBR</name>
<feature type="transmembrane region" description="Helical" evidence="1">
    <location>
        <begin position="258"/>
        <end position="277"/>
    </location>
</feature>
<dbReference type="PANTHER" id="PTHR21329:SF3">
    <property type="entry name" value="PHOSPHATIDYLINOSITOL N-ACETYLGLUCOSAMINYLTRANSFERASE SUBUNIT Q"/>
    <property type="match status" value="1"/>
</dbReference>
<protein>
    <submittedName>
        <fullName evidence="2">Phosphatidylinositol like protein</fullName>
    </submittedName>
</protein>
<feature type="transmembrane region" description="Helical" evidence="1">
    <location>
        <begin position="131"/>
        <end position="150"/>
    </location>
</feature>
<accession>A0A8T0FYW6</accession>
<organism evidence="2 3">
    <name type="scientific">Argiope bruennichi</name>
    <name type="common">Wasp spider</name>
    <name type="synonym">Aranea bruennichi</name>
    <dbReference type="NCBI Taxonomy" id="94029"/>
    <lineage>
        <taxon>Eukaryota</taxon>
        <taxon>Metazoa</taxon>
        <taxon>Ecdysozoa</taxon>
        <taxon>Arthropoda</taxon>
        <taxon>Chelicerata</taxon>
        <taxon>Arachnida</taxon>
        <taxon>Araneae</taxon>
        <taxon>Araneomorphae</taxon>
        <taxon>Entelegynae</taxon>
        <taxon>Araneoidea</taxon>
        <taxon>Araneidae</taxon>
        <taxon>Argiope</taxon>
    </lineage>
</organism>
<comment type="caution">
    <text evidence="2">The sequence shown here is derived from an EMBL/GenBank/DDBJ whole genome shotgun (WGS) entry which is preliminary data.</text>
</comment>
<dbReference type="GO" id="GO:0016020">
    <property type="term" value="C:membrane"/>
    <property type="evidence" value="ECO:0007669"/>
    <property type="project" value="InterPro"/>
</dbReference>
<keyword evidence="1" id="KW-1133">Transmembrane helix</keyword>
<dbReference type="EMBL" id="JABXBU010000002">
    <property type="protein sequence ID" value="KAF8794769.1"/>
    <property type="molecule type" value="Genomic_DNA"/>
</dbReference>
<keyword evidence="1" id="KW-0812">Transmembrane</keyword>
<dbReference type="AlphaFoldDB" id="A0A8T0FYW6"/>